<name>A0AAE0XKI0_9PEZI</name>
<dbReference type="AlphaFoldDB" id="A0AAE0XKI0"/>
<feature type="region of interest" description="Disordered" evidence="1">
    <location>
        <begin position="87"/>
        <end position="138"/>
    </location>
</feature>
<dbReference type="EMBL" id="JAULSO010000001">
    <property type="protein sequence ID" value="KAK3695118.1"/>
    <property type="molecule type" value="Genomic_DNA"/>
</dbReference>
<feature type="region of interest" description="Disordered" evidence="1">
    <location>
        <begin position="25"/>
        <end position="75"/>
    </location>
</feature>
<gene>
    <name evidence="2" type="ORF">B0T22DRAFT_438149</name>
</gene>
<evidence type="ECO:0000313" key="3">
    <source>
        <dbReference type="Proteomes" id="UP001270362"/>
    </source>
</evidence>
<feature type="compositionally biased region" description="Polar residues" evidence="1">
    <location>
        <begin position="27"/>
        <end position="43"/>
    </location>
</feature>
<protein>
    <submittedName>
        <fullName evidence="2">Uncharacterized protein</fullName>
    </submittedName>
</protein>
<evidence type="ECO:0000256" key="1">
    <source>
        <dbReference type="SAM" id="MobiDB-lite"/>
    </source>
</evidence>
<reference evidence="2" key="1">
    <citation type="journal article" date="2023" name="Mol. Phylogenet. Evol.">
        <title>Genome-scale phylogeny and comparative genomics of the fungal order Sordariales.</title>
        <authorList>
            <person name="Hensen N."/>
            <person name="Bonometti L."/>
            <person name="Westerberg I."/>
            <person name="Brannstrom I.O."/>
            <person name="Guillou S."/>
            <person name="Cros-Aarteil S."/>
            <person name="Calhoun S."/>
            <person name="Haridas S."/>
            <person name="Kuo A."/>
            <person name="Mondo S."/>
            <person name="Pangilinan J."/>
            <person name="Riley R."/>
            <person name="LaButti K."/>
            <person name="Andreopoulos B."/>
            <person name="Lipzen A."/>
            <person name="Chen C."/>
            <person name="Yan M."/>
            <person name="Daum C."/>
            <person name="Ng V."/>
            <person name="Clum A."/>
            <person name="Steindorff A."/>
            <person name="Ohm R.A."/>
            <person name="Martin F."/>
            <person name="Silar P."/>
            <person name="Natvig D.O."/>
            <person name="Lalanne C."/>
            <person name="Gautier V."/>
            <person name="Ament-Velasquez S.L."/>
            <person name="Kruys A."/>
            <person name="Hutchinson M.I."/>
            <person name="Powell A.J."/>
            <person name="Barry K."/>
            <person name="Miller A.N."/>
            <person name="Grigoriev I.V."/>
            <person name="Debuchy R."/>
            <person name="Gladieux P."/>
            <person name="Hiltunen Thoren M."/>
            <person name="Johannesson H."/>
        </authorList>
    </citation>
    <scope>NUCLEOTIDE SEQUENCE</scope>
    <source>
        <strain evidence="2">CBS 314.62</strain>
    </source>
</reference>
<evidence type="ECO:0000313" key="2">
    <source>
        <dbReference type="EMBL" id="KAK3695118.1"/>
    </source>
</evidence>
<sequence>MPMPSQLYTVGPVCLALCPSPDLGYGASQSSKQKHASPQQEQTLDPGAEAFVKDANSTSVNKAAGSQGRAAPSDWVVKLSRVPHAQRPMAAADYDGTRRKNCQTKAGGWSGGQGRSSSRSRPIQQQVTQQAGRSCYLG</sequence>
<reference evidence="2" key="2">
    <citation type="submission" date="2023-06" db="EMBL/GenBank/DDBJ databases">
        <authorList>
            <consortium name="Lawrence Berkeley National Laboratory"/>
            <person name="Haridas S."/>
            <person name="Hensen N."/>
            <person name="Bonometti L."/>
            <person name="Westerberg I."/>
            <person name="Brannstrom I.O."/>
            <person name="Guillou S."/>
            <person name="Cros-Aarteil S."/>
            <person name="Calhoun S."/>
            <person name="Kuo A."/>
            <person name="Mondo S."/>
            <person name="Pangilinan J."/>
            <person name="Riley R."/>
            <person name="Labutti K."/>
            <person name="Andreopoulos B."/>
            <person name="Lipzen A."/>
            <person name="Chen C."/>
            <person name="Yanf M."/>
            <person name="Daum C."/>
            <person name="Ng V."/>
            <person name="Clum A."/>
            <person name="Steindorff A."/>
            <person name="Ohm R."/>
            <person name="Martin F."/>
            <person name="Silar P."/>
            <person name="Natvig D."/>
            <person name="Lalanne C."/>
            <person name="Gautier V."/>
            <person name="Ament-Velasquez S.L."/>
            <person name="Kruys A."/>
            <person name="Hutchinson M.I."/>
            <person name="Powell A.J."/>
            <person name="Barry K."/>
            <person name="Miller A.N."/>
            <person name="Grigoriev I.V."/>
            <person name="Debuchy R."/>
            <person name="Gladieux P."/>
            <person name="Thoren M.H."/>
            <person name="Johannesson H."/>
        </authorList>
    </citation>
    <scope>NUCLEOTIDE SEQUENCE</scope>
    <source>
        <strain evidence="2">CBS 314.62</strain>
    </source>
</reference>
<dbReference type="Proteomes" id="UP001270362">
    <property type="component" value="Unassembled WGS sequence"/>
</dbReference>
<organism evidence="2 3">
    <name type="scientific">Podospora appendiculata</name>
    <dbReference type="NCBI Taxonomy" id="314037"/>
    <lineage>
        <taxon>Eukaryota</taxon>
        <taxon>Fungi</taxon>
        <taxon>Dikarya</taxon>
        <taxon>Ascomycota</taxon>
        <taxon>Pezizomycotina</taxon>
        <taxon>Sordariomycetes</taxon>
        <taxon>Sordariomycetidae</taxon>
        <taxon>Sordariales</taxon>
        <taxon>Podosporaceae</taxon>
        <taxon>Podospora</taxon>
    </lineage>
</organism>
<feature type="compositionally biased region" description="Polar residues" evidence="1">
    <location>
        <begin position="122"/>
        <end position="132"/>
    </location>
</feature>
<comment type="caution">
    <text evidence="2">The sequence shown here is derived from an EMBL/GenBank/DDBJ whole genome shotgun (WGS) entry which is preliminary data.</text>
</comment>
<accession>A0AAE0XKI0</accession>
<proteinExistence type="predicted"/>
<keyword evidence="3" id="KW-1185">Reference proteome</keyword>